<keyword evidence="1" id="KW-0732">Signal</keyword>
<feature type="chain" id="PRO_5044596477" evidence="1">
    <location>
        <begin position="17"/>
        <end position="271"/>
    </location>
</feature>
<evidence type="ECO:0000256" key="1">
    <source>
        <dbReference type="SAM" id="SignalP"/>
    </source>
</evidence>
<feature type="signal peptide" evidence="1">
    <location>
        <begin position="1"/>
        <end position="16"/>
    </location>
</feature>
<evidence type="ECO:0000313" key="3">
    <source>
        <dbReference type="Proteomes" id="UP000050761"/>
    </source>
</evidence>
<name>A0A3P7X6R2_HELPZ</name>
<accession>A0A3P7X6R2</accession>
<dbReference type="AlphaFoldDB" id="A0A3P7X6R2"/>
<organism evidence="2">
    <name type="scientific">Heligmosomoides polygyrus</name>
    <name type="common">Parasitic roundworm</name>
    <dbReference type="NCBI Taxonomy" id="6339"/>
    <lineage>
        <taxon>Eukaryota</taxon>
        <taxon>Metazoa</taxon>
        <taxon>Ecdysozoa</taxon>
        <taxon>Nematoda</taxon>
        <taxon>Chromadorea</taxon>
        <taxon>Rhabditida</taxon>
        <taxon>Rhabditina</taxon>
        <taxon>Rhabditomorpha</taxon>
        <taxon>Strongyloidea</taxon>
        <taxon>Heligmosomidae</taxon>
        <taxon>Heligmosomoides</taxon>
    </lineage>
</organism>
<gene>
    <name evidence="2" type="ORF">HPBE_LOCUS6788</name>
</gene>
<dbReference type="Proteomes" id="UP000050761">
    <property type="component" value="Unassembled WGS sequence"/>
</dbReference>
<reference evidence="2 3" key="1">
    <citation type="submission" date="2018-11" db="EMBL/GenBank/DDBJ databases">
        <authorList>
            <consortium name="Pathogen Informatics"/>
        </authorList>
    </citation>
    <scope>NUCLEOTIDE SEQUENCE [LARGE SCALE GENOMIC DNA]</scope>
</reference>
<evidence type="ECO:0000313" key="2">
    <source>
        <dbReference type="EMBL" id="VDO69671.1"/>
    </source>
</evidence>
<evidence type="ECO:0000313" key="4">
    <source>
        <dbReference type="WBParaSite" id="HPBE_0000678701-mRNA-1"/>
    </source>
</evidence>
<proteinExistence type="predicted"/>
<dbReference type="OrthoDB" id="5806856at2759"/>
<dbReference type="EMBL" id="UZAH01025741">
    <property type="protein sequence ID" value="VDO69671.1"/>
    <property type="molecule type" value="Genomic_DNA"/>
</dbReference>
<reference evidence="4" key="2">
    <citation type="submission" date="2019-09" db="UniProtKB">
        <authorList>
            <consortium name="WormBaseParasite"/>
        </authorList>
    </citation>
    <scope>IDENTIFICATION</scope>
</reference>
<keyword evidence="3" id="KW-1185">Reference proteome</keyword>
<sequence length="271" mass="30106">MFKNVHLLALTQIIIAIQTGPQYRNDEGDLFRFTPKGISLVPIKGRYLYTLGTRVISFYDIKMLNEHYKCSANDLKPVVPLKRLHASTEVTRTHRTALPAFVRLATAVGYVANEYVSGRPAGCGEYLYAAAKWQTKTYSFGDTISNELREDETTCNHWIKAPKGRKVQINVTAMRNVPCGLGCKPSSIEPKVFANAAITNPRPRGYRGCYVPSNSASGVRRTLLPGEQKVRVRVPPGAKVLIATKHPVTTDLCICWPPQVIVKAEYAIRSS</sequence>
<dbReference type="WBParaSite" id="HPBE_0000678701-mRNA-1">
    <property type="protein sequence ID" value="HPBE_0000678701-mRNA-1"/>
    <property type="gene ID" value="HPBE_0000678701"/>
</dbReference>
<protein>
    <submittedName>
        <fullName evidence="4">Astacin domain-containing protein</fullName>
    </submittedName>
</protein>